<feature type="compositionally biased region" description="Polar residues" evidence="1">
    <location>
        <begin position="22"/>
        <end position="31"/>
    </location>
</feature>
<dbReference type="Proteomes" id="UP001153712">
    <property type="component" value="Chromosome 8"/>
</dbReference>
<dbReference type="PANTHER" id="PTHR23330">
    <property type="entry name" value="P300 TRANSCRIPTIONAL COFACTOR JMY-RELATED"/>
    <property type="match status" value="1"/>
</dbReference>
<dbReference type="PROSITE" id="PS51082">
    <property type="entry name" value="WH2"/>
    <property type="match status" value="1"/>
</dbReference>
<dbReference type="EMBL" id="OU900101">
    <property type="protein sequence ID" value="CAG9864320.1"/>
    <property type="molecule type" value="Genomic_DNA"/>
</dbReference>
<feature type="compositionally biased region" description="Pro residues" evidence="1">
    <location>
        <begin position="1"/>
        <end position="19"/>
    </location>
</feature>
<evidence type="ECO:0000256" key="1">
    <source>
        <dbReference type="SAM" id="MobiDB-lite"/>
    </source>
</evidence>
<sequence length="440" mass="46868">MPAPPPPPPMAPAAPPPPSFNVKPSKSNGNERNALLKDIRSGAKLKKAVTNDRSAPVIGNSKPSNGAAHNLPVIPIGGMKNGTGPASPVGPSRNGSAPVTPMGGAKMFTTLQQELSRKMASVHASSSSSSINPQESRTDAKTFDNIQTELRKQLANNDARNRGPPPPTPMRTILPDQTLQKETSTTNGFHASQLSLNSFPSAPANESMLYRKAKSNANLHNIESNNDNNNGAPCRPNKPAINHGKPNLAPKPPILNGKPNTLHLKTGKSVTRTHSLKSPRSPSPDSPGANSKNKFGTVRNMFTVYNNNNNNNNNDGSAPVARTRPIISTRPTAPPPSIPVPNHPSSSQSPTPKFNKPNHAPPPPPPSQAPPPPPPHSKISMNKTAPGSNPPSPPPRGSSMRQNMVKSSSLEEKFKSNFHTPDEFPSPPPFRNVIKLYNFR</sequence>
<feature type="region of interest" description="Disordered" evidence="1">
    <location>
        <begin position="1"/>
        <end position="34"/>
    </location>
</feature>
<feature type="compositionally biased region" description="Pro residues" evidence="1">
    <location>
        <begin position="332"/>
        <end position="342"/>
    </location>
</feature>
<dbReference type="Pfam" id="PF02205">
    <property type="entry name" value="WH2"/>
    <property type="match status" value="1"/>
</dbReference>
<dbReference type="PANTHER" id="PTHR23330:SF9">
    <property type="entry name" value="PROLINE-RICH PROTEIN 11"/>
    <property type="match status" value="1"/>
</dbReference>
<evidence type="ECO:0000259" key="2">
    <source>
        <dbReference type="PROSITE" id="PS51082"/>
    </source>
</evidence>
<organism evidence="3 4">
    <name type="scientific">Phyllotreta striolata</name>
    <name type="common">Striped flea beetle</name>
    <name type="synonym">Crioceris striolata</name>
    <dbReference type="NCBI Taxonomy" id="444603"/>
    <lineage>
        <taxon>Eukaryota</taxon>
        <taxon>Metazoa</taxon>
        <taxon>Ecdysozoa</taxon>
        <taxon>Arthropoda</taxon>
        <taxon>Hexapoda</taxon>
        <taxon>Insecta</taxon>
        <taxon>Pterygota</taxon>
        <taxon>Neoptera</taxon>
        <taxon>Endopterygota</taxon>
        <taxon>Coleoptera</taxon>
        <taxon>Polyphaga</taxon>
        <taxon>Cucujiformia</taxon>
        <taxon>Chrysomeloidea</taxon>
        <taxon>Chrysomelidae</taxon>
        <taxon>Galerucinae</taxon>
        <taxon>Alticini</taxon>
        <taxon>Phyllotreta</taxon>
    </lineage>
</organism>
<protein>
    <recommendedName>
        <fullName evidence="2">WH2 domain-containing protein</fullName>
    </recommendedName>
</protein>
<feature type="domain" description="WH2" evidence="2">
    <location>
        <begin position="31"/>
        <end position="48"/>
    </location>
</feature>
<dbReference type="AlphaFoldDB" id="A0A9N9XTB7"/>
<dbReference type="OrthoDB" id="5877983at2759"/>
<proteinExistence type="predicted"/>
<feature type="region of interest" description="Disordered" evidence="1">
    <location>
        <begin position="220"/>
        <end position="294"/>
    </location>
</feature>
<accession>A0A9N9XTB7</accession>
<dbReference type="InterPro" id="IPR003124">
    <property type="entry name" value="WH2_dom"/>
</dbReference>
<feature type="compositionally biased region" description="Polar residues" evidence="1">
    <location>
        <begin position="268"/>
        <end position="280"/>
    </location>
</feature>
<evidence type="ECO:0000313" key="3">
    <source>
        <dbReference type="EMBL" id="CAG9864320.1"/>
    </source>
</evidence>
<feature type="compositionally biased region" description="Polar residues" evidence="1">
    <location>
        <begin position="220"/>
        <end position="231"/>
    </location>
</feature>
<keyword evidence="4" id="KW-1185">Reference proteome</keyword>
<feature type="compositionally biased region" description="Low complexity" evidence="1">
    <location>
        <begin position="343"/>
        <end position="358"/>
    </location>
</feature>
<dbReference type="GO" id="GO:0003779">
    <property type="term" value="F:actin binding"/>
    <property type="evidence" value="ECO:0007669"/>
    <property type="project" value="InterPro"/>
</dbReference>
<evidence type="ECO:0000313" key="4">
    <source>
        <dbReference type="Proteomes" id="UP001153712"/>
    </source>
</evidence>
<dbReference type="SMART" id="SM00246">
    <property type="entry name" value="WH2"/>
    <property type="match status" value="1"/>
</dbReference>
<feature type="region of interest" description="Disordered" evidence="1">
    <location>
        <begin position="179"/>
        <end position="198"/>
    </location>
</feature>
<feature type="region of interest" description="Disordered" evidence="1">
    <location>
        <begin position="326"/>
        <end position="440"/>
    </location>
</feature>
<gene>
    <name evidence="3" type="ORF">PHYEVI_LOCUS10577</name>
</gene>
<name>A0A9N9XTB7_PHYSR</name>
<reference evidence="3" key="1">
    <citation type="submission" date="2022-01" db="EMBL/GenBank/DDBJ databases">
        <authorList>
            <person name="King R."/>
        </authorList>
    </citation>
    <scope>NUCLEOTIDE SEQUENCE</scope>
</reference>
<feature type="compositionally biased region" description="Pro residues" evidence="1">
    <location>
        <begin position="359"/>
        <end position="376"/>
    </location>
</feature>
<feature type="region of interest" description="Disordered" evidence="1">
    <location>
        <begin position="46"/>
        <end position="173"/>
    </location>
</feature>
<feature type="compositionally biased region" description="Polar residues" evidence="1">
    <location>
        <begin position="144"/>
        <end position="158"/>
    </location>
</feature>